<proteinExistence type="inferred from homology"/>
<feature type="region of interest" description="Disordered" evidence="8">
    <location>
        <begin position="850"/>
        <end position="891"/>
    </location>
</feature>
<feature type="domain" description="Topo IIA-type catalytic" evidence="9">
    <location>
        <begin position="43"/>
        <end position="491"/>
    </location>
</feature>
<dbReference type="EMBL" id="JBHLTQ010000007">
    <property type="protein sequence ID" value="MFC0605733.1"/>
    <property type="molecule type" value="Genomic_DNA"/>
</dbReference>
<evidence type="ECO:0000259" key="9">
    <source>
        <dbReference type="PROSITE" id="PS52040"/>
    </source>
</evidence>
<evidence type="ECO:0000256" key="2">
    <source>
        <dbReference type="ARBA" id="ARBA00008263"/>
    </source>
</evidence>
<keyword evidence="4 6" id="KW-0238">DNA-binding</keyword>
<keyword evidence="7" id="KW-0175">Coiled coil</keyword>
<name>A0ABV6QBQ2_9FLAO</name>
<evidence type="ECO:0000256" key="8">
    <source>
        <dbReference type="SAM" id="MobiDB-lite"/>
    </source>
</evidence>
<evidence type="ECO:0000313" key="11">
    <source>
        <dbReference type="Proteomes" id="UP001589832"/>
    </source>
</evidence>
<feature type="compositionally biased region" description="Low complexity" evidence="8">
    <location>
        <begin position="856"/>
        <end position="872"/>
    </location>
</feature>
<keyword evidence="5 6" id="KW-0413">Isomerase</keyword>
<dbReference type="NCBIfam" id="NF009397">
    <property type="entry name" value="PRK12758.1"/>
    <property type="match status" value="1"/>
</dbReference>
<dbReference type="InterPro" id="IPR013757">
    <property type="entry name" value="Topo_IIA_A_a_sf"/>
</dbReference>
<dbReference type="NCBIfam" id="NF007209">
    <property type="entry name" value="PRK09631.1"/>
    <property type="match status" value="1"/>
</dbReference>
<comment type="caution">
    <text evidence="10">The sequence shown here is derived from an EMBL/GenBank/DDBJ whole genome shotgun (WGS) entry which is preliminary data.</text>
</comment>
<keyword evidence="11" id="KW-1185">Reference proteome</keyword>
<dbReference type="Gene3D" id="3.30.1360.40">
    <property type="match status" value="1"/>
</dbReference>
<evidence type="ECO:0000256" key="1">
    <source>
        <dbReference type="ARBA" id="ARBA00000185"/>
    </source>
</evidence>
<evidence type="ECO:0000256" key="4">
    <source>
        <dbReference type="ARBA" id="ARBA00023125"/>
    </source>
</evidence>
<keyword evidence="3 6" id="KW-0799">Topoisomerase</keyword>
<dbReference type="InterPro" id="IPR013758">
    <property type="entry name" value="Topo_IIA_A/C_ab"/>
</dbReference>
<feature type="coiled-coil region" evidence="7">
    <location>
        <begin position="419"/>
        <end position="453"/>
    </location>
</feature>
<dbReference type="InterPro" id="IPR002205">
    <property type="entry name" value="Topo_IIA_dom_A"/>
</dbReference>
<gene>
    <name evidence="10" type="ORF">ACFFGA_14275</name>
</gene>
<dbReference type="InterPro" id="IPR013760">
    <property type="entry name" value="Topo_IIA-like_dom_sf"/>
</dbReference>
<comment type="catalytic activity">
    <reaction evidence="1 6">
        <text>ATP-dependent breakage, passage and rejoining of double-stranded DNA.</text>
        <dbReference type="EC" id="5.6.2.2"/>
    </reaction>
</comment>
<dbReference type="Pfam" id="PF00521">
    <property type="entry name" value="DNA_topoisoIV"/>
    <property type="match status" value="1"/>
</dbReference>
<dbReference type="PANTHER" id="PTHR43493">
    <property type="entry name" value="DNA GYRASE/TOPOISOMERASE SUBUNIT A"/>
    <property type="match status" value="1"/>
</dbReference>
<dbReference type="SMART" id="SM00434">
    <property type="entry name" value="TOP4c"/>
    <property type="match status" value="1"/>
</dbReference>
<evidence type="ECO:0000256" key="6">
    <source>
        <dbReference type="PROSITE-ProRule" id="PRU01384"/>
    </source>
</evidence>
<dbReference type="Gene3D" id="3.90.199.10">
    <property type="entry name" value="Topoisomerase II, domain 5"/>
    <property type="match status" value="1"/>
</dbReference>
<evidence type="ECO:0000313" key="10">
    <source>
        <dbReference type="EMBL" id="MFC0605733.1"/>
    </source>
</evidence>
<dbReference type="Proteomes" id="UP001589832">
    <property type="component" value="Unassembled WGS sequence"/>
</dbReference>
<dbReference type="InterPro" id="IPR050220">
    <property type="entry name" value="Type_II_DNA_Topoisomerases"/>
</dbReference>
<dbReference type="Gene3D" id="1.10.268.10">
    <property type="entry name" value="Topoisomerase, domain 3"/>
    <property type="match status" value="1"/>
</dbReference>
<dbReference type="RefSeq" id="WP_386065006.1">
    <property type="nucleotide sequence ID" value="NZ_JBHLTQ010000007.1"/>
</dbReference>
<evidence type="ECO:0000256" key="7">
    <source>
        <dbReference type="SAM" id="Coils"/>
    </source>
</evidence>
<reference evidence="10 11" key="1">
    <citation type="submission" date="2024-09" db="EMBL/GenBank/DDBJ databases">
        <authorList>
            <person name="Sun Q."/>
            <person name="Mori K."/>
        </authorList>
    </citation>
    <scope>NUCLEOTIDE SEQUENCE [LARGE SCALE GENOMIC DNA]</scope>
    <source>
        <strain evidence="10 11">NCAIM B.02481</strain>
    </source>
</reference>
<evidence type="ECO:0000256" key="5">
    <source>
        <dbReference type="ARBA" id="ARBA00023235"/>
    </source>
</evidence>
<dbReference type="SUPFAM" id="SSF56719">
    <property type="entry name" value="Type II DNA topoisomerase"/>
    <property type="match status" value="1"/>
</dbReference>
<accession>A0ABV6QBQ2</accession>
<sequence length="891" mass="101389">MAEEHEEMLNEDNSNQETITKVTGMYKDWFLDYASYVILERAVPAIEDGFKPVQRRIMHSMKDLDDGRYNKVANIVGHTMQYHPHGDASIADAMVQIGQKDLLIDTQGNWGNILTGDRAAASRYIEARLSKFALDVVYNPKITEWQASYDGRRKEPVNLPVMFPLLLAQGGEGIAVGLSTKILPHNFIELIDASVKHLKGKRFTLLPDFPTAGIADVSNYNDGMRGGKVRVRAKISQHDKNTLTITEIPFGTTTSSLIDSILKANDKGKIKIKKIEDNTAAEVEILIHLPSGLSPDKTIDALYAFTSCETSISPLGCVIEDNKPYFVGVSEMLRRSTDNTVQLLKQELEIKLGEFEEQWHFASLERIFIEKRIYRDIEEEETWEGVIKAIDKGLQPHIKHLKRKVTEEDIVRLTEIRIKRISKFDIDKAQQKIDALEDQIAEVKHHLANLIDYAIAYFERLKKEYGQGKERKTELRAFEDVDATKVVIRNTKLYVNREEGFIGTSLKRDEYVCDCSDIDDIIVFTKEGVMMVTKVDSKTFVGKNIIHVAVFKKKDKRTIYNMIYRDGKSGPSYVKRFAVTSITRDREYDLTNGNKGSVVWYFSANPNGEAEVVTIMLRQVGSIKKLKWDLDFADILIKGRASKGNQVTKHPVKRVELKEKGVSTLKPRKIWFDDTVQRLNVDGRGELIGEFRGEDRILVITQSGLVKTIIPELTTHFDSDMIVLEKWIPKKPISAIYYDGEKERYYVKRFLIEHEGKEESFISDHANSQLEIVSTDWRPMADVEFTKERGKDRKPNMEVNLEEFISVKGINALGNQLTKDKVNQISLLDPLPYEAPEEVHADELDVVDEETVSVDLSTSQNSDNSESNSSSKNSDDEDDLDVDDKGQVTLF</sequence>
<protein>
    <submittedName>
        <fullName evidence="10">DNA gyrase/topoisomerase IV subunit A</fullName>
    </submittedName>
</protein>
<feature type="active site" description="O-(5'-phospho-DNA)-tyrosine intermediate" evidence="6">
    <location>
        <position position="124"/>
    </location>
</feature>
<dbReference type="PROSITE" id="PS52040">
    <property type="entry name" value="TOPO_IIA"/>
    <property type="match status" value="1"/>
</dbReference>
<organism evidence="10 11">
    <name type="scientific">Winogradskyella pulchriflava</name>
    <dbReference type="NCBI Taxonomy" id="1110688"/>
    <lineage>
        <taxon>Bacteria</taxon>
        <taxon>Pseudomonadati</taxon>
        <taxon>Bacteroidota</taxon>
        <taxon>Flavobacteriia</taxon>
        <taxon>Flavobacteriales</taxon>
        <taxon>Flavobacteriaceae</taxon>
        <taxon>Winogradskyella</taxon>
    </lineage>
</organism>
<evidence type="ECO:0000256" key="3">
    <source>
        <dbReference type="ARBA" id="ARBA00023029"/>
    </source>
</evidence>
<dbReference type="PANTHER" id="PTHR43493:SF5">
    <property type="entry name" value="DNA GYRASE SUBUNIT A, CHLOROPLASTIC_MITOCHONDRIAL"/>
    <property type="match status" value="1"/>
</dbReference>
<comment type="similarity">
    <text evidence="2">Belongs to the type II topoisomerase GyrA/ParC subunit family.</text>
</comment>